<feature type="signal peptide" evidence="1">
    <location>
        <begin position="1"/>
        <end position="21"/>
    </location>
</feature>
<keyword evidence="3" id="KW-1185">Reference proteome</keyword>
<accession>A0A059FM11</accession>
<evidence type="ECO:0000313" key="3">
    <source>
        <dbReference type="Proteomes" id="UP000025061"/>
    </source>
</evidence>
<dbReference type="PATRIC" id="fig|1280951.3.peg.2648"/>
<dbReference type="OrthoDB" id="282364at2"/>
<keyword evidence="2" id="KW-0449">Lipoprotein</keyword>
<organism evidence="2 3">
    <name type="scientific">Hyphomonas hirschiana VP5</name>
    <dbReference type="NCBI Taxonomy" id="1280951"/>
    <lineage>
        <taxon>Bacteria</taxon>
        <taxon>Pseudomonadati</taxon>
        <taxon>Pseudomonadota</taxon>
        <taxon>Alphaproteobacteria</taxon>
        <taxon>Hyphomonadales</taxon>
        <taxon>Hyphomonadaceae</taxon>
        <taxon>Hyphomonas</taxon>
    </lineage>
</organism>
<reference evidence="2 3" key="1">
    <citation type="submission" date="2013-04" db="EMBL/GenBank/DDBJ databases">
        <title>Hyphomonas hirschiana VP5 Genome Sequencing.</title>
        <authorList>
            <person name="Lai Q."/>
            <person name="Shao Z."/>
        </authorList>
    </citation>
    <scope>NUCLEOTIDE SEQUENCE [LARGE SCALE GENOMIC DNA]</scope>
    <source>
        <strain evidence="2 3">VP5</strain>
    </source>
</reference>
<evidence type="ECO:0000256" key="1">
    <source>
        <dbReference type="SAM" id="SignalP"/>
    </source>
</evidence>
<dbReference type="EMBL" id="ARYI01000011">
    <property type="protein sequence ID" value="KCZ91536.1"/>
    <property type="molecule type" value="Genomic_DNA"/>
</dbReference>
<comment type="caution">
    <text evidence="2">The sequence shown here is derived from an EMBL/GenBank/DDBJ whole genome shotgun (WGS) entry which is preliminary data.</text>
</comment>
<dbReference type="PROSITE" id="PS51257">
    <property type="entry name" value="PROKAR_LIPOPROTEIN"/>
    <property type="match status" value="1"/>
</dbReference>
<proteinExistence type="predicted"/>
<keyword evidence="1" id="KW-0732">Signal</keyword>
<sequence length="374" mass="39883">MKIWTALALGAALAPLLGACATPRATSPITQDTLTYSNEVATAQQRQLLLNIVKLRYNDPVSFVEIQTLTTEDFSGRGGSLTSAIGLDDGPFTEVLAGDAGFQRSETPTAVYNVLRGGAYAQQLLQPVAPESIFLLSQSGWSVERLMLCCVARIGDVDNARAAAGPTPETVPDNSAFRGLARLMRRLQLSGDLLVQVMNDDEDKAARVVITWHTGSDDGEALARLFKEHDAAAEFTVEDGLYSAELATRSTRKGDSPLRGRSVLGMMAALSHAVDIPPEHEDFVIPINGPDAAPTPCAPVGVWTHVLGDYFGVSWSVEKPLTAAVSVPYRGVWFSIDDTCKSAKSTLDLIGHLYALQAGLSAEGSRETLLLIGG</sequence>
<protein>
    <submittedName>
        <fullName evidence="2">Putative lipoprotein</fullName>
    </submittedName>
</protein>
<evidence type="ECO:0000313" key="2">
    <source>
        <dbReference type="EMBL" id="KCZ91536.1"/>
    </source>
</evidence>
<dbReference type="AlphaFoldDB" id="A0A059FM11"/>
<dbReference type="Proteomes" id="UP000025061">
    <property type="component" value="Unassembled WGS sequence"/>
</dbReference>
<feature type="chain" id="PRO_5001572597" evidence="1">
    <location>
        <begin position="22"/>
        <end position="374"/>
    </location>
</feature>
<name>A0A059FM11_9PROT</name>
<gene>
    <name evidence="2" type="ORF">HHI_13129</name>
</gene>
<dbReference type="RefSeq" id="WP_011647706.1">
    <property type="nucleotide sequence ID" value="NZ_ARYI01000011.1"/>
</dbReference>